<dbReference type="AlphaFoldDB" id="A0A2S7K7T3"/>
<dbReference type="GO" id="GO:0015774">
    <property type="term" value="P:polysaccharide transport"/>
    <property type="evidence" value="ECO:0007669"/>
    <property type="project" value="InterPro"/>
</dbReference>
<dbReference type="Pfam" id="PF05159">
    <property type="entry name" value="Capsule_synth"/>
    <property type="match status" value="1"/>
</dbReference>
<dbReference type="RefSeq" id="WP_104829804.1">
    <property type="nucleotide sequence ID" value="NZ_PJCH01000005.1"/>
</dbReference>
<reference evidence="1 2" key="1">
    <citation type="submission" date="2017-12" db="EMBL/GenBank/DDBJ databases">
        <authorList>
            <person name="Hurst M.R.H."/>
        </authorList>
    </citation>
    <scope>NUCLEOTIDE SEQUENCE [LARGE SCALE GENOMIC DNA]</scope>
    <source>
        <strain evidence="1 2">SY-3-19</strain>
    </source>
</reference>
<dbReference type="InterPro" id="IPR007833">
    <property type="entry name" value="Capsule_polysaccharide_synth"/>
</dbReference>
<evidence type="ECO:0008006" key="3">
    <source>
        <dbReference type="Google" id="ProtNLM"/>
    </source>
</evidence>
<proteinExistence type="predicted"/>
<keyword evidence="2" id="KW-1185">Reference proteome</keyword>
<sequence length="575" mass="63076">MGAASLSRYADHLSAALRNLPAMLRVKASGLFDAEDYKRVNPECDFGALRCLWHWVRHGYPEGRIPSESPVTNWLLPHVTSGDISLRAAKDVSRAGRGEDLRAASAAAGLDLSELDYLDSYLHCDFEAAARHLEKTSGLFYLRAVHQALRAMPAIDNFRPAYEKILADPACAPERLSAPDMTRLRNIAFAAGAPWAQIARYNRPIAQASPAPAIDPGWEIFSAVAGDNAVSAEAFTSITLEGEAFAKRPAMPDDAILFMPDDALWRAAGENEKLIREAFKLTARRILASGAGAVVLPAPFTRDLSAVDLPPFRVVSYHTYAADRPEMLHYKESSLRGVFFFDAKGYSGASAAGDARFADRPVNRDLVARMRERYQSSDMTKYRPAPSEETQGFDAPEDYVFVPLQVLDDSSQRWQALQSWRLLEIAADYYAGSATKVVAKRHPYDRTPFTRELLARLAGEHKIIVTDEPIQKLLAGAKAVCVANSGVGFEALLYGKPVVSTGRSEYHACTYFCEDKTQVAAALEAIGRADGNPKEEETVRYLSGFFETAAFEVGADGSGRLEGGFGALDRHLRRS</sequence>
<dbReference type="SUPFAM" id="SSF53756">
    <property type="entry name" value="UDP-Glycosyltransferase/glycogen phosphorylase"/>
    <property type="match status" value="1"/>
</dbReference>
<evidence type="ECO:0000313" key="1">
    <source>
        <dbReference type="EMBL" id="PQA88560.1"/>
    </source>
</evidence>
<name>A0A2S7K7T3_9PROT</name>
<dbReference type="Proteomes" id="UP000239504">
    <property type="component" value="Unassembled WGS sequence"/>
</dbReference>
<dbReference type="GO" id="GO:0000271">
    <property type="term" value="P:polysaccharide biosynthetic process"/>
    <property type="evidence" value="ECO:0007669"/>
    <property type="project" value="InterPro"/>
</dbReference>
<comment type="caution">
    <text evidence="1">The sequence shown here is derived from an EMBL/GenBank/DDBJ whole genome shotgun (WGS) entry which is preliminary data.</text>
</comment>
<dbReference type="EMBL" id="PJCH01000005">
    <property type="protein sequence ID" value="PQA88560.1"/>
    <property type="molecule type" value="Genomic_DNA"/>
</dbReference>
<organism evidence="1 2">
    <name type="scientific">Hyphococcus luteus</name>
    <dbReference type="NCBI Taxonomy" id="2058213"/>
    <lineage>
        <taxon>Bacteria</taxon>
        <taxon>Pseudomonadati</taxon>
        <taxon>Pseudomonadota</taxon>
        <taxon>Alphaproteobacteria</taxon>
        <taxon>Parvularculales</taxon>
        <taxon>Parvularculaceae</taxon>
        <taxon>Hyphococcus</taxon>
    </lineage>
</organism>
<evidence type="ECO:0000313" key="2">
    <source>
        <dbReference type="Proteomes" id="UP000239504"/>
    </source>
</evidence>
<protein>
    <recommendedName>
        <fullName evidence="3">Capsular biosynthesis protein</fullName>
    </recommendedName>
</protein>
<gene>
    <name evidence="1" type="ORF">CW354_09770</name>
</gene>
<accession>A0A2S7K7T3</accession>
<dbReference type="OrthoDB" id="6713140at2"/>